<keyword evidence="2" id="KW-1185">Reference proteome</keyword>
<organism evidence="1 2">
    <name type="scientific">Dreissena polymorpha</name>
    <name type="common">Zebra mussel</name>
    <name type="synonym">Mytilus polymorpha</name>
    <dbReference type="NCBI Taxonomy" id="45954"/>
    <lineage>
        <taxon>Eukaryota</taxon>
        <taxon>Metazoa</taxon>
        <taxon>Spiralia</taxon>
        <taxon>Lophotrochozoa</taxon>
        <taxon>Mollusca</taxon>
        <taxon>Bivalvia</taxon>
        <taxon>Autobranchia</taxon>
        <taxon>Heteroconchia</taxon>
        <taxon>Euheterodonta</taxon>
        <taxon>Imparidentia</taxon>
        <taxon>Neoheterodontei</taxon>
        <taxon>Myida</taxon>
        <taxon>Dreissenoidea</taxon>
        <taxon>Dreissenidae</taxon>
        <taxon>Dreissena</taxon>
    </lineage>
</organism>
<comment type="caution">
    <text evidence="1">The sequence shown here is derived from an EMBL/GenBank/DDBJ whole genome shotgun (WGS) entry which is preliminary data.</text>
</comment>
<dbReference type="EMBL" id="JAIWYP010000010">
    <property type="protein sequence ID" value="KAH3750773.1"/>
    <property type="molecule type" value="Genomic_DNA"/>
</dbReference>
<reference evidence="1" key="1">
    <citation type="journal article" date="2019" name="bioRxiv">
        <title>The Genome of the Zebra Mussel, Dreissena polymorpha: A Resource for Invasive Species Research.</title>
        <authorList>
            <person name="McCartney M.A."/>
            <person name="Auch B."/>
            <person name="Kono T."/>
            <person name="Mallez S."/>
            <person name="Zhang Y."/>
            <person name="Obille A."/>
            <person name="Becker A."/>
            <person name="Abrahante J.E."/>
            <person name="Garbe J."/>
            <person name="Badalamenti J.P."/>
            <person name="Herman A."/>
            <person name="Mangelson H."/>
            <person name="Liachko I."/>
            <person name="Sullivan S."/>
            <person name="Sone E.D."/>
            <person name="Koren S."/>
            <person name="Silverstein K.A.T."/>
            <person name="Beckman K.B."/>
            <person name="Gohl D.M."/>
        </authorList>
    </citation>
    <scope>NUCLEOTIDE SEQUENCE</scope>
    <source>
        <strain evidence="1">Duluth1</strain>
        <tissue evidence="1">Whole animal</tissue>
    </source>
</reference>
<reference evidence="1" key="2">
    <citation type="submission" date="2020-11" db="EMBL/GenBank/DDBJ databases">
        <authorList>
            <person name="McCartney M.A."/>
            <person name="Auch B."/>
            <person name="Kono T."/>
            <person name="Mallez S."/>
            <person name="Becker A."/>
            <person name="Gohl D.M."/>
            <person name="Silverstein K.A.T."/>
            <person name="Koren S."/>
            <person name="Bechman K.B."/>
            <person name="Herman A."/>
            <person name="Abrahante J.E."/>
            <person name="Garbe J."/>
        </authorList>
    </citation>
    <scope>NUCLEOTIDE SEQUENCE</scope>
    <source>
        <strain evidence="1">Duluth1</strain>
        <tissue evidence="1">Whole animal</tissue>
    </source>
</reference>
<sequence length="92" mass="10553">MFQLIYVGMQEINQGHGILNVPEVAGKMLWKRRHLILKQDQLKSCYETILYYAQDVLAKGSVNKTILYYAQDLLAKGSVNKTILYYAQDVLA</sequence>
<protein>
    <submittedName>
        <fullName evidence="1">Uncharacterized protein</fullName>
    </submittedName>
</protein>
<gene>
    <name evidence="1" type="ORF">DPMN_185304</name>
</gene>
<name>A0A9D4I888_DREPO</name>
<dbReference type="AlphaFoldDB" id="A0A9D4I888"/>
<evidence type="ECO:0000313" key="2">
    <source>
        <dbReference type="Proteomes" id="UP000828390"/>
    </source>
</evidence>
<accession>A0A9D4I888</accession>
<dbReference type="Proteomes" id="UP000828390">
    <property type="component" value="Unassembled WGS sequence"/>
</dbReference>
<proteinExistence type="predicted"/>
<evidence type="ECO:0000313" key="1">
    <source>
        <dbReference type="EMBL" id="KAH3750773.1"/>
    </source>
</evidence>